<reference evidence="1 2" key="1">
    <citation type="submission" date="2016-10" db="EMBL/GenBank/DDBJ databases">
        <title>Evaluation of Human, Veterinary and Environmental Mycobacterium chelonae Isolates by Core Genome Phylogenomic Analysis, Targeted Gene Comparison, and Anti-microbial Susceptibility Patterns: A Tale of Mistaken Identities.</title>
        <authorList>
            <person name="Fogelson S.B."/>
            <person name="Camus A.C."/>
            <person name="Lorenz W."/>
            <person name="Vasireddy R."/>
            <person name="Vasireddy S."/>
            <person name="Smith T."/>
            <person name="Brown-Elliott B.A."/>
            <person name="Wallace R.J.Jr."/>
            <person name="Hasan N.A."/>
            <person name="Reischl U."/>
            <person name="Sanchez S."/>
        </authorList>
    </citation>
    <scope>NUCLEOTIDE SEQUENCE [LARGE SCALE GENOMIC DNA]</scope>
    <source>
        <strain evidence="1 2">1559</strain>
    </source>
</reference>
<proteinExistence type="predicted"/>
<accession>A0A1S1L4N5</accession>
<dbReference type="EMBL" id="MLIK01000019">
    <property type="protein sequence ID" value="OHU20701.1"/>
    <property type="molecule type" value="Genomic_DNA"/>
</dbReference>
<sequence>MSAGRWPVLAAVLLLAAGCSFFDSRQRDDWRTHTAADSAQLTVDAALRDVDPCGFVDATSIKSTIPRAISYGYTEGFDRCTLRLGQFDNDFVSDVSATIGFDIAPERVEPPADSMEINGIAVTHELGPTSNRGWCRYVFNLGGSDLPGVSSRGDVADLMRRVRVSVVASLSRDPGAGLPISPCHEAVTIATGAARIRSRHLPRRSDPGPVGQDPCSVFPDLDGFSSYLRSNPGLGLDLYACWFSSGPPADQKASGVELTLRPLDPHEPDSSSYGEQRHSVVEQRGGVELHVSTVTRTYDKPFCEVYVFLGKDYPPTYFAPGTSRPDDVRVPAAVLRGTSPCGDIKAVAVAASKKFGQP</sequence>
<name>A0A1S1L4N5_9MYCO</name>
<dbReference type="GeneID" id="57166734"/>
<dbReference type="PROSITE" id="PS51257">
    <property type="entry name" value="PROKAR_LIPOPROTEIN"/>
    <property type="match status" value="1"/>
</dbReference>
<dbReference type="Proteomes" id="UP000179616">
    <property type="component" value="Unassembled WGS sequence"/>
</dbReference>
<gene>
    <name evidence="1" type="ORF">BKG76_07950</name>
</gene>
<comment type="caution">
    <text evidence="1">The sequence shown here is derived from an EMBL/GenBank/DDBJ whole genome shotgun (WGS) entry which is preliminary data.</text>
</comment>
<dbReference type="AlphaFoldDB" id="A0A1S1L4N5"/>
<protein>
    <submittedName>
        <fullName evidence="1">Uncharacterized protein</fullName>
    </submittedName>
</protein>
<dbReference type="OrthoDB" id="4760637at2"/>
<dbReference type="RefSeq" id="WP_070937178.1">
    <property type="nucleotide sequence ID" value="NZ_MLIK01000019.1"/>
</dbReference>
<evidence type="ECO:0000313" key="1">
    <source>
        <dbReference type="EMBL" id="OHU20701.1"/>
    </source>
</evidence>
<dbReference type="STRING" id="948102.BKG76_07950"/>
<organism evidence="1 2">
    <name type="scientific">Mycobacteroides franklinii</name>
    <dbReference type="NCBI Taxonomy" id="948102"/>
    <lineage>
        <taxon>Bacteria</taxon>
        <taxon>Bacillati</taxon>
        <taxon>Actinomycetota</taxon>
        <taxon>Actinomycetes</taxon>
        <taxon>Mycobacteriales</taxon>
        <taxon>Mycobacteriaceae</taxon>
        <taxon>Mycobacteroides</taxon>
    </lineage>
</organism>
<evidence type="ECO:0000313" key="2">
    <source>
        <dbReference type="Proteomes" id="UP000179616"/>
    </source>
</evidence>